<evidence type="ECO:0000256" key="1">
    <source>
        <dbReference type="SAM" id="MobiDB-lite"/>
    </source>
</evidence>
<dbReference type="HOGENOM" id="CLU_159387_0_0_11"/>
<dbReference type="STRING" id="1205910.B005_3642"/>
<evidence type="ECO:0000313" key="4">
    <source>
        <dbReference type="Proteomes" id="UP000003779"/>
    </source>
</evidence>
<reference evidence="3 4" key="1">
    <citation type="journal article" date="2012" name="J. Bacteriol.">
        <title>Whole-Genome Sequence of Nocardiopsis alba Strain ATCC BAA-2165, Associated with Honeybees.</title>
        <authorList>
            <person name="Qiao J."/>
            <person name="Chen L."/>
            <person name="Li Y."/>
            <person name="Wang J."/>
            <person name="Zhang W."/>
            <person name="Chen S."/>
        </authorList>
    </citation>
    <scope>NUCLEOTIDE SEQUENCE [LARGE SCALE GENOMIC DNA]</scope>
    <source>
        <strain evidence="4">ATCC BAA-2165 / BE74</strain>
    </source>
</reference>
<dbReference type="RefSeq" id="WP_014913195.1">
    <property type="nucleotide sequence ID" value="NC_018524.1"/>
</dbReference>
<dbReference type="Pfam" id="PF20444">
    <property type="entry name" value="DUF6703"/>
    <property type="match status" value="1"/>
</dbReference>
<proteinExistence type="predicted"/>
<feature type="compositionally biased region" description="Basic and acidic residues" evidence="1">
    <location>
        <begin position="25"/>
        <end position="36"/>
    </location>
</feature>
<protein>
    <submittedName>
        <fullName evidence="3">Uncharacterized protein</fullName>
    </submittedName>
</protein>
<evidence type="ECO:0000256" key="2">
    <source>
        <dbReference type="SAM" id="Phobius"/>
    </source>
</evidence>
<organism evidence="3 4">
    <name type="scientific">Nocardiopsis alba (strain ATCC BAA-2165 / BE74)</name>
    <dbReference type="NCBI Taxonomy" id="1205910"/>
    <lineage>
        <taxon>Bacteria</taxon>
        <taxon>Bacillati</taxon>
        <taxon>Actinomycetota</taxon>
        <taxon>Actinomycetes</taxon>
        <taxon>Streptosporangiales</taxon>
        <taxon>Nocardiopsidaceae</taxon>
        <taxon>Nocardiopsis</taxon>
    </lineage>
</organism>
<dbReference type="GeneID" id="91389916"/>
<keyword evidence="2" id="KW-1133">Transmembrane helix</keyword>
<name>J7LJ72_NOCAA</name>
<gene>
    <name evidence="3" type="ordered locus">B005_3642</name>
</gene>
<dbReference type="InterPro" id="IPR046549">
    <property type="entry name" value="DUF6703"/>
</dbReference>
<feature type="transmembrane region" description="Helical" evidence="2">
    <location>
        <begin position="79"/>
        <end position="112"/>
    </location>
</feature>
<dbReference type="AlphaFoldDB" id="J7LJ72"/>
<dbReference type="Proteomes" id="UP000003779">
    <property type="component" value="Chromosome"/>
</dbReference>
<reference evidence="4" key="2">
    <citation type="submission" date="2012-08" db="EMBL/GenBank/DDBJ databases">
        <title>Whole-genome sequence of Nocardiopsis alba strain ATCC BAA-2165 associated with honeybees.</title>
        <authorList>
            <person name="Qiao J."/>
            <person name="Chen L."/>
            <person name="Li Y."/>
            <person name="Wang J."/>
            <person name="Zhang W."/>
            <person name="Chen S."/>
        </authorList>
    </citation>
    <scope>NUCLEOTIDE SEQUENCE [LARGE SCALE GENOMIC DNA]</scope>
    <source>
        <strain evidence="4">ATCC BAA-2165 / BE74</strain>
    </source>
</reference>
<dbReference type="KEGG" id="nal:B005_3642"/>
<dbReference type="PATRIC" id="fig|1205910.3.peg.3447"/>
<accession>J7LJ72</accession>
<keyword evidence="2" id="KW-0472">Membrane</keyword>
<keyword evidence="2" id="KW-0812">Transmembrane</keyword>
<evidence type="ECO:0000313" key="3">
    <source>
        <dbReference type="EMBL" id="AFR10742.1"/>
    </source>
</evidence>
<sequence>MRAGDPDPSGESIVDDEERAAMVSPEHEDERRRTDRGGSPTEGDGTSGSGSGGFRRAVERRSAVPLVWLRQRPRWAVPLIFGALFIAGLTAPGVIGALCLTLVAVFFLWLAFLTWPTLDRARKAPRVLMVAVVLLLAVARALGY</sequence>
<feature type="region of interest" description="Disordered" evidence="1">
    <location>
        <begin position="1"/>
        <end position="56"/>
    </location>
</feature>
<dbReference type="eggNOG" id="ENOG5033EGA">
    <property type="taxonomic scope" value="Bacteria"/>
</dbReference>
<feature type="transmembrane region" description="Helical" evidence="2">
    <location>
        <begin position="124"/>
        <end position="143"/>
    </location>
</feature>
<dbReference type="EMBL" id="CP003788">
    <property type="protein sequence ID" value="AFR10742.1"/>
    <property type="molecule type" value="Genomic_DNA"/>
</dbReference>